<dbReference type="Pfam" id="PF05699">
    <property type="entry name" value="Dimer_Tnp_hAT"/>
    <property type="match status" value="1"/>
</dbReference>
<keyword evidence="3" id="KW-1185">Reference proteome</keyword>
<dbReference type="GO" id="GO:0046983">
    <property type="term" value="F:protein dimerization activity"/>
    <property type="evidence" value="ECO:0007669"/>
    <property type="project" value="InterPro"/>
</dbReference>
<dbReference type="AlphaFoldDB" id="A0AAD9TKX0"/>
<comment type="caution">
    <text evidence="2">The sequence shown here is derived from an EMBL/GenBank/DDBJ whole genome shotgun (WGS) entry which is preliminary data.</text>
</comment>
<dbReference type="Proteomes" id="UP001280121">
    <property type="component" value="Unassembled WGS sequence"/>
</dbReference>
<accession>A0AAD9TKX0</accession>
<proteinExistence type="predicted"/>
<dbReference type="PANTHER" id="PTHR23272">
    <property type="entry name" value="BED FINGER-RELATED"/>
    <property type="match status" value="1"/>
</dbReference>
<evidence type="ECO:0000313" key="3">
    <source>
        <dbReference type="Proteomes" id="UP001280121"/>
    </source>
</evidence>
<dbReference type="EMBL" id="JANJYI010000008">
    <property type="protein sequence ID" value="KAK2637916.1"/>
    <property type="molecule type" value="Genomic_DNA"/>
</dbReference>
<reference evidence="2" key="1">
    <citation type="journal article" date="2023" name="Plant J.">
        <title>Genome sequences and population genomics provide insights into the demographic history, inbreeding, and mutation load of two 'living fossil' tree species of Dipteronia.</title>
        <authorList>
            <person name="Feng Y."/>
            <person name="Comes H.P."/>
            <person name="Chen J."/>
            <person name="Zhu S."/>
            <person name="Lu R."/>
            <person name="Zhang X."/>
            <person name="Li P."/>
            <person name="Qiu J."/>
            <person name="Olsen K.M."/>
            <person name="Qiu Y."/>
        </authorList>
    </citation>
    <scope>NUCLEOTIDE SEQUENCE</scope>
    <source>
        <strain evidence="2">KIB01</strain>
    </source>
</reference>
<evidence type="ECO:0000313" key="2">
    <source>
        <dbReference type="EMBL" id="KAK2637916.1"/>
    </source>
</evidence>
<dbReference type="SUPFAM" id="SSF53098">
    <property type="entry name" value="Ribonuclease H-like"/>
    <property type="match status" value="1"/>
</dbReference>
<sequence>MLCCLVEGYFHMRCCARILNLVVQDGLKVIADGIEKIRESVCFWIASSRRIETFKNSTNQLYGFSAFSQREIVHELLKDLIKEYELGSNLVEQLDDNSLDHSFDIFVGDEEFLYISQAVSSINKSELERYLEEQVENNSSDFDILSWWKGNKGKYPILTKVAKDILVILMSTVASKSDFSAGGRFLSPHRRRLHPDTFEVLMCTQNWIWAPIRGGIPEEEIYATIDEEEPLASI</sequence>
<gene>
    <name evidence="2" type="ORF">Ddye_025711</name>
</gene>
<protein>
    <recommendedName>
        <fullName evidence="1">HAT C-terminal dimerisation domain-containing protein</fullName>
    </recommendedName>
</protein>
<dbReference type="InterPro" id="IPR008906">
    <property type="entry name" value="HATC_C_dom"/>
</dbReference>
<feature type="domain" description="HAT C-terminal dimerisation" evidence="1">
    <location>
        <begin position="126"/>
        <end position="208"/>
    </location>
</feature>
<dbReference type="InterPro" id="IPR012337">
    <property type="entry name" value="RNaseH-like_sf"/>
</dbReference>
<evidence type="ECO:0000259" key="1">
    <source>
        <dbReference type="Pfam" id="PF05699"/>
    </source>
</evidence>
<organism evidence="2 3">
    <name type="scientific">Dipteronia dyeriana</name>
    <dbReference type="NCBI Taxonomy" id="168575"/>
    <lineage>
        <taxon>Eukaryota</taxon>
        <taxon>Viridiplantae</taxon>
        <taxon>Streptophyta</taxon>
        <taxon>Embryophyta</taxon>
        <taxon>Tracheophyta</taxon>
        <taxon>Spermatophyta</taxon>
        <taxon>Magnoliopsida</taxon>
        <taxon>eudicotyledons</taxon>
        <taxon>Gunneridae</taxon>
        <taxon>Pentapetalae</taxon>
        <taxon>rosids</taxon>
        <taxon>malvids</taxon>
        <taxon>Sapindales</taxon>
        <taxon>Sapindaceae</taxon>
        <taxon>Hippocastanoideae</taxon>
        <taxon>Acereae</taxon>
        <taxon>Dipteronia</taxon>
    </lineage>
</organism>
<name>A0AAD9TKX0_9ROSI</name>
<dbReference type="PANTHER" id="PTHR23272:SF161">
    <property type="entry name" value="ZINC FINGER BED DOMAIN-CONTAINING PROTEIN RICESLEEPER 1-LIKE"/>
    <property type="match status" value="1"/>
</dbReference>